<dbReference type="RefSeq" id="WP_207700619.1">
    <property type="nucleotide sequence ID" value="NZ_JAFREL020000001.1"/>
</dbReference>
<dbReference type="InterPro" id="IPR016187">
    <property type="entry name" value="CTDL_fold"/>
</dbReference>
<gene>
    <name evidence="3" type="ORF">JZO67_001572</name>
</gene>
<dbReference type="Proteomes" id="UP000664357">
    <property type="component" value="Unassembled WGS sequence"/>
</dbReference>
<evidence type="ECO:0000256" key="2">
    <source>
        <dbReference type="SAM" id="Phobius"/>
    </source>
</evidence>
<dbReference type="InterPro" id="IPR016186">
    <property type="entry name" value="C-type_lectin-like/link_sf"/>
</dbReference>
<evidence type="ECO:0000256" key="1">
    <source>
        <dbReference type="SAM" id="MobiDB-lite"/>
    </source>
</evidence>
<evidence type="ECO:0008006" key="5">
    <source>
        <dbReference type="Google" id="ProtNLM"/>
    </source>
</evidence>
<reference evidence="3 4" key="1">
    <citation type="submission" date="2024-02" db="EMBL/GenBank/DDBJ databases">
        <title>The Genome Sequence of Enterococcus sp. DIV0159.</title>
        <authorList>
            <person name="Earl A."/>
            <person name="Manson A."/>
            <person name="Gilmore M."/>
            <person name="Sanders J."/>
            <person name="Shea T."/>
            <person name="Howe W."/>
            <person name="Livny J."/>
            <person name="Cuomo C."/>
            <person name="Neafsey D."/>
            <person name="Birren B."/>
        </authorList>
    </citation>
    <scope>NUCLEOTIDE SEQUENCE [LARGE SCALE GENOMIC DNA]</scope>
    <source>
        <strain evidence="3 4">665A</strain>
    </source>
</reference>
<feature type="transmembrane region" description="Helical" evidence="2">
    <location>
        <begin position="16"/>
        <end position="34"/>
    </location>
</feature>
<keyword evidence="2" id="KW-0472">Membrane</keyword>
<evidence type="ECO:0000313" key="4">
    <source>
        <dbReference type="Proteomes" id="UP000664357"/>
    </source>
</evidence>
<evidence type="ECO:0000313" key="3">
    <source>
        <dbReference type="EMBL" id="MEO1769621.1"/>
    </source>
</evidence>
<protein>
    <recommendedName>
        <fullName evidence="5">DUF5057 domain-containing protein</fullName>
    </recommendedName>
</protein>
<dbReference type="EMBL" id="JAFREL020000001">
    <property type="protein sequence ID" value="MEO1769621.1"/>
    <property type="molecule type" value="Genomic_DNA"/>
</dbReference>
<keyword evidence="2" id="KW-1133">Transmembrane helix</keyword>
<comment type="caution">
    <text evidence="3">The sequence shown here is derived from an EMBL/GenBank/DDBJ whole genome shotgun (WGS) entry which is preliminary data.</text>
</comment>
<feature type="region of interest" description="Disordered" evidence="1">
    <location>
        <begin position="1013"/>
        <end position="1034"/>
    </location>
</feature>
<organism evidence="3 4">
    <name type="scientific">Candidatus Enterococcus ferrettii</name>
    <dbReference type="NCBI Taxonomy" id="2815324"/>
    <lineage>
        <taxon>Bacteria</taxon>
        <taxon>Bacillati</taxon>
        <taxon>Bacillota</taxon>
        <taxon>Bacilli</taxon>
        <taxon>Lactobacillales</taxon>
        <taxon>Enterococcaceae</taxon>
        <taxon>Enterococcus</taxon>
    </lineage>
</organism>
<keyword evidence="2" id="KW-0812">Transmembrane</keyword>
<name>A0ABV0ELW7_9ENTE</name>
<sequence>MFKHQNASKKRRMQQCILALLAGAALIVIGLLLYNKPAPLNKVQASSVVSNGDFRLTAQNSWDNTAKRSYVDLKWDKINNLTQSGYKLYQSEDGSSWSTRSMTYGKSIKVLNVYPDIAGSNTLKGWMDGLNLKAEDGSNLIQVTAVSISDFNTNPDTYLKGGSADYQQDVIMFGSWDSNNEKDISEAAAQATVKFLDSGRGVLFGHDTVYKAPYVNAKQNWWKYFHDQKDYLGIGHESKTEFTDGNAGLVNSKYWTGSQKVKIINDGYLMKYPFELANELVLTIPYSHNIEFANKNIGTTWAEFIEPSGGFPNPIYDEGDWRGGWYLKTNDSVAMIQTGHSGGQSTQDERKIIANVLYNLAQVSSESNATDYSVTDDQGPEKPKTQVKVYDGKDLTFQVESADKGKEYQFYVEADTKDQGALTSDVVKETVASNVAGYFFELSDSPTSTLTAKVEGLKDEFGRIDPAKYDLYVAPDTKTVDYNTAGNKTISAENAVGKYLHVVAVDRANNIGEIASQTVKDTPRLLGFEIERTADEAKIVELSLDAANIGNRMKSIEIQIPKNTEIKDYAALQLPSGWYSFKNSETTDYYSFSFAMGSNNSVAVIEKFLTDLRFTMKAPVNDSGNITIFLHEKIYTSWVDGNGVTHYYVFMPEMTAPGKNWFEAYNSAKTLRYRGLTGYLATITSAEEHDFIFNNIAKEPGLLGGTRGVLKNGTKINDEAIIPQNASDYDIEQDNWYWANGPEAGEVFYVGKTRNGGYTPAGAYSLWGTPSEPNNTWIEGSQKEYILQFAKRGSKNWNDLPGTLSYRSIWNHGYYVEFSEYGDQKEGVEETDVAWSAAIPQKISLKAYEEQGAAIPYGDLLYDQQLRIEQTITVQPKTIDLYEFLEVQDTSNTPRSLTYQVLASYQEGKLIYTFRGAKLHVRQVILEDHSEIPVPKEGYLTLKNRKYNNNNPALDASYQNNRIISSGRQADNPSFTDVIFSTKHQKDERDETVLDITVPAYYHYEGYYVTTQQQDPNGASHQGNSSLTPGIPAMSQASLSTDQELWITLYLRPSKGADSSPELYSWDYEVNKFNKINQ</sequence>
<accession>A0ABV0ELW7</accession>
<dbReference type="Gene3D" id="3.10.100.10">
    <property type="entry name" value="Mannose-Binding Protein A, subunit A"/>
    <property type="match status" value="1"/>
</dbReference>
<feature type="compositionally biased region" description="Polar residues" evidence="1">
    <location>
        <begin position="1013"/>
        <end position="1028"/>
    </location>
</feature>
<dbReference type="SUPFAM" id="SSF56436">
    <property type="entry name" value="C-type lectin-like"/>
    <property type="match status" value="1"/>
</dbReference>
<proteinExistence type="predicted"/>
<keyword evidence="4" id="KW-1185">Reference proteome</keyword>